<organism evidence="2 3">
    <name type="scientific">Botrytis byssoidea</name>
    <dbReference type="NCBI Taxonomy" id="139641"/>
    <lineage>
        <taxon>Eukaryota</taxon>
        <taxon>Fungi</taxon>
        <taxon>Dikarya</taxon>
        <taxon>Ascomycota</taxon>
        <taxon>Pezizomycotina</taxon>
        <taxon>Leotiomycetes</taxon>
        <taxon>Helotiales</taxon>
        <taxon>Sclerotiniaceae</taxon>
        <taxon>Botrytis</taxon>
    </lineage>
</organism>
<dbReference type="Proteomes" id="UP000710849">
    <property type="component" value="Unassembled WGS sequence"/>
</dbReference>
<dbReference type="EMBL" id="RCSW01000012">
    <property type="protein sequence ID" value="KAF7941888.1"/>
    <property type="molecule type" value="Genomic_DNA"/>
</dbReference>
<feature type="region of interest" description="Disordered" evidence="1">
    <location>
        <begin position="1"/>
        <end position="144"/>
    </location>
</feature>
<evidence type="ECO:0000313" key="3">
    <source>
        <dbReference type="Proteomes" id="UP000710849"/>
    </source>
</evidence>
<sequence>MRARRERERERGGKKGYLSSGERLRVGEKGANPMKVPNDGIRRRELRNHTGSSESKLNIGEGRAGGRISKDQKSRENTKVGGYVRRHGGSETRNKQERRYPERARAGDINVVTKRGRPSALEGRRPGSSDTEQHGGRISRRRGR</sequence>
<evidence type="ECO:0000313" key="2">
    <source>
        <dbReference type="EMBL" id="KAF7941888.1"/>
    </source>
</evidence>
<dbReference type="AlphaFoldDB" id="A0A9P5IR96"/>
<evidence type="ECO:0000256" key="1">
    <source>
        <dbReference type="SAM" id="MobiDB-lite"/>
    </source>
</evidence>
<comment type="caution">
    <text evidence="2">The sequence shown here is derived from an EMBL/GenBank/DDBJ whole genome shotgun (WGS) entry which is preliminary data.</text>
</comment>
<keyword evidence="3" id="KW-1185">Reference proteome</keyword>
<dbReference type="GeneID" id="62150314"/>
<name>A0A9P5IR96_9HELO</name>
<feature type="compositionally biased region" description="Basic and acidic residues" evidence="1">
    <location>
        <begin position="68"/>
        <end position="78"/>
    </location>
</feature>
<feature type="compositionally biased region" description="Basic and acidic residues" evidence="1">
    <location>
        <begin position="88"/>
        <end position="106"/>
    </location>
</feature>
<gene>
    <name evidence="2" type="ORF">EAE97_006725</name>
</gene>
<accession>A0A9P5IR96</accession>
<protein>
    <submittedName>
        <fullName evidence="2">Uncharacterized protein</fullName>
    </submittedName>
</protein>
<feature type="compositionally biased region" description="Basic and acidic residues" evidence="1">
    <location>
        <begin position="122"/>
        <end position="135"/>
    </location>
</feature>
<proteinExistence type="predicted"/>
<feature type="compositionally biased region" description="Basic and acidic residues" evidence="1">
    <location>
        <begin position="1"/>
        <end position="13"/>
    </location>
</feature>
<dbReference type="RefSeq" id="XP_038732170.1">
    <property type="nucleotide sequence ID" value="XM_038877238.1"/>
</dbReference>
<reference evidence="2 3" key="1">
    <citation type="journal article" date="2020" name="Genome Biol. Evol.">
        <title>Comparative genomics of Sclerotiniaceae.</title>
        <authorList>
            <person name="Valero Jimenez C.A."/>
            <person name="Steentjes M."/>
            <person name="Scholten O.E."/>
            <person name="Van Kan J.A.L."/>
        </authorList>
    </citation>
    <scope>NUCLEOTIDE SEQUENCE [LARGE SCALE GENOMIC DNA]</scope>
    <source>
        <strain evidence="2 3">MUCL 94</strain>
    </source>
</reference>